<evidence type="ECO:0000313" key="4">
    <source>
        <dbReference type="Proteomes" id="UP000070054"/>
    </source>
</evidence>
<comment type="caution">
    <text evidence="3">The sequence shown here is derived from an EMBL/GenBank/DDBJ whole genome shotgun (WGS) entry which is preliminary data.</text>
</comment>
<keyword evidence="2" id="KW-1133">Transmembrane helix</keyword>
<accession>A0A135S769</accession>
<protein>
    <submittedName>
        <fullName evidence="3">Uncharacterized protein</fullName>
    </submittedName>
</protein>
<feature type="transmembrane region" description="Helical" evidence="2">
    <location>
        <begin position="12"/>
        <end position="32"/>
    </location>
</feature>
<evidence type="ECO:0000256" key="2">
    <source>
        <dbReference type="SAM" id="Phobius"/>
    </source>
</evidence>
<feature type="compositionally biased region" description="Acidic residues" evidence="1">
    <location>
        <begin position="137"/>
        <end position="146"/>
    </location>
</feature>
<sequence length="146" mass="15551">MATFVKITWPWVMLLAAEIAAAAIFLVITIMYSTGGSDSKYRDLKSSSLGTLVALGPDCHTAAGGGLQPVDALKKIAKGVQVQLIGNQIVIAEDETGQIPSQDTTDGVFCVEEGAFRESDRTLLRGRSQGGQNFLEGIEEPDYTEA</sequence>
<proteinExistence type="predicted"/>
<keyword evidence="2" id="KW-0812">Transmembrane</keyword>
<reference evidence="3 4" key="1">
    <citation type="submission" date="2014-02" db="EMBL/GenBank/DDBJ databases">
        <title>The genome sequence of Colletotrichum nymphaeae SA-01.</title>
        <authorList>
            <person name="Baroncelli R."/>
            <person name="Thon M.R."/>
        </authorList>
    </citation>
    <scope>NUCLEOTIDE SEQUENCE [LARGE SCALE GENOMIC DNA]</scope>
    <source>
        <strain evidence="3 4">SA-01</strain>
    </source>
</reference>
<name>A0A135S769_9PEZI</name>
<dbReference type="Proteomes" id="UP000070054">
    <property type="component" value="Unassembled WGS sequence"/>
</dbReference>
<evidence type="ECO:0000256" key="1">
    <source>
        <dbReference type="SAM" id="MobiDB-lite"/>
    </source>
</evidence>
<dbReference type="AlphaFoldDB" id="A0A135S769"/>
<dbReference type="EMBL" id="JEMN01001606">
    <property type="protein sequence ID" value="KXH31749.1"/>
    <property type="molecule type" value="Genomic_DNA"/>
</dbReference>
<keyword evidence="2" id="KW-0472">Membrane</keyword>
<gene>
    <name evidence="3" type="ORF">CNYM01_14042</name>
</gene>
<feature type="region of interest" description="Disordered" evidence="1">
    <location>
        <begin position="127"/>
        <end position="146"/>
    </location>
</feature>
<keyword evidence="4" id="KW-1185">Reference proteome</keyword>
<organism evidence="3 4">
    <name type="scientific">Colletotrichum nymphaeae SA-01</name>
    <dbReference type="NCBI Taxonomy" id="1460502"/>
    <lineage>
        <taxon>Eukaryota</taxon>
        <taxon>Fungi</taxon>
        <taxon>Dikarya</taxon>
        <taxon>Ascomycota</taxon>
        <taxon>Pezizomycotina</taxon>
        <taxon>Sordariomycetes</taxon>
        <taxon>Hypocreomycetidae</taxon>
        <taxon>Glomerellales</taxon>
        <taxon>Glomerellaceae</taxon>
        <taxon>Colletotrichum</taxon>
        <taxon>Colletotrichum acutatum species complex</taxon>
    </lineage>
</organism>
<evidence type="ECO:0000313" key="3">
    <source>
        <dbReference type="EMBL" id="KXH31749.1"/>
    </source>
</evidence>